<feature type="compositionally biased region" description="Low complexity" evidence="6">
    <location>
        <begin position="263"/>
        <end position="272"/>
    </location>
</feature>
<dbReference type="InterPro" id="IPR026319">
    <property type="entry name" value="ZC2HC1A/B-like"/>
</dbReference>
<accession>A0A9W6BVD6</accession>
<feature type="compositionally biased region" description="Gly residues" evidence="6">
    <location>
        <begin position="353"/>
        <end position="366"/>
    </location>
</feature>
<keyword evidence="9" id="KW-1185">Reference proteome</keyword>
<keyword evidence="1" id="KW-0479">Metal-binding</keyword>
<feature type="compositionally biased region" description="Low complexity" evidence="6">
    <location>
        <begin position="102"/>
        <end position="116"/>
    </location>
</feature>
<evidence type="ECO:0000256" key="1">
    <source>
        <dbReference type="ARBA" id="ARBA00022723"/>
    </source>
</evidence>
<feature type="region of interest" description="Disordered" evidence="6">
    <location>
        <begin position="448"/>
        <end position="475"/>
    </location>
</feature>
<proteinExistence type="predicted"/>
<evidence type="ECO:0000256" key="2">
    <source>
        <dbReference type="ARBA" id="ARBA00022737"/>
    </source>
</evidence>
<feature type="compositionally biased region" description="Low complexity" evidence="6">
    <location>
        <begin position="199"/>
        <end position="235"/>
    </location>
</feature>
<feature type="compositionally biased region" description="Gly residues" evidence="6">
    <location>
        <begin position="117"/>
        <end position="126"/>
    </location>
</feature>
<keyword evidence="2" id="KW-0677">Repeat</keyword>
<evidence type="ECO:0000256" key="6">
    <source>
        <dbReference type="SAM" id="MobiDB-lite"/>
    </source>
</evidence>
<dbReference type="AlphaFoldDB" id="A0A9W6BVD6"/>
<gene>
    <name evidence="8" type="primary">PLEST011733</name>
    <name evidence="8" type="ORF">PLESTB_001458300</name>
</gene>
<evidence type="ECO:0000256" key="3">
    <source>
        <dbReference type="ARBA" id="ARBA00022771"/>
    </source>
</evidence>
<protein>
    <recommendedName>
        <fullName evidence="7">C2HC/C3H-type domain-containing protein</fullName>
    </recommendedName>
</protein>
<feature type="compositionally biased region" description="Low complexity" evidence="6">
    <location>
        <begin position="312"/>
        <end position="322"/>
    </location>
</feature>
<evidence type="ECO:0000259" key="7">
    <source>
        <dbReference type="PROSITE" id="PS52027"/>
    </source>
</evidence>
<dbReference type="Proteomes" id="UP001165080">
    <property type="component" value="Unassembled WGS sequence"/>
</dbReference>
<dbReference type="Pfam" id="PF13913">
    <property type="entry name" value="zf-C2HC_2"/>
    <property type="match status" value="2"/>
</dbReference>
<dbReference type="PANTHER" id="PTHR13555">
    <property type="entry name" value="C2H2 ZINC FINGER CGI-62-RELATED"/>
    <property type="match status" value="1"/>
</dbReference>
<dbReference type="InterPro" id="IPR049899">
    <property type="entry name" value="Znf_C2HC_C3H"/>
</dbReference>
<feature type="compositionally biased region" description="Gly residues" evidence="6">
    <location>
        <begin position="185"/>
        <end position="198"/>
    </location>
</feature>
<feature type="compositionally biased region" description="Pro residues" evidence="6">
    <location>
        <begin position="323"/>
        <end position="343"/>
    </location>
</feature>
<keyword evidence="3 5" id="KW-0863">Zinc-finger</keyword>
<dbReference type="EMBL" id="BRXU01000026">
    <property type="protein sequence ID" value="GLC59186.1"/>
    <property type="molecule type" value="Genomic_DNA"/>
</dbReference>
<name>A0A9W6BVD6_9CHLO</name>
<keyword evidence="4" id="KW-0862">Zinc</keyword>
<evidence type="ECO:0000313" key="9">
    <source>
        <dbReference type="Proteomes" id="UP001165080"/>
    </source>
</evidence>
<organism evidence="8 9">
    <name type="scientific">Pleodorina starrii</name>
    <dbReference type="NCBI Taxonomy" id="330485"/>
    <lineage>
        <taxon>Eukaryota</taxon>
        <taxon>Viridiplantae</taxon>
        <taxon>Chlorophyta</taxon>
        <taxon>core chlorophytes</taxon>
        <taxon>Chlorophyceae</taxon>
        <taxon>CS clade</taxon>
        <taxon>Chlamydomonadales</taxon>
        <taxon>Volvocaceae</taxon>
        <taxon>Pleodorina</taxon>
    </lineage>
</organism>
<evidence type="ECO:0000256" key="4">
    <source>
        <dbReference type="ARBA" id="ARBA00022833"/>
    </source>
</evidence>
<feature type="compositionally biased region" description="Gly residues" evidence="6">
    <location>
        <begin position="236"/>
        <end position="253"/>
    </location>
</feature>
<dbReference type="Gene3D" id="3.30.160.60">
    <property type="entry name" value="Classic Zinc Finger"/>
    <property type="match status" value="1"/>
</dbReference>
<feature type="region of interest" description="Disordered" evidence="6">
    <location>
        <begin position="1"/>
        <end position="366"/>
    </location>
</feature>
<sequence length="579" mass="55667">MERNYVGQGSYSSGTQGNMISSGRRAGMARPPSGDGGANAGFSSSGSDANQGSHVPRFGRRASPGSTPTGEGMDVEPPKYTPSTGRPSAGTIPRGAIGGGAPSAAAAGSGAAAAAAGAGGGGGGGVSSKLAGLQRLKEASTARLVSRIPSASGSRTTGDTNGYVPSAMTNSQPARALPSRTNSGGRSGGFGGGGGGSGSTAAGYGSSAGPAPSSARSASTGPAMAAAGRPPSGRSTGAGGGGGAVAGSSGYGGSSTARVPPYGGAHPSSSSAVGGGSYGRGGAGGGGGSAAGGRQTPPPPPAATPPPPPAAAPVAAARRTAAAPPPKPQPVSRAPPPPAPPPASHHRHSDDGAGYGGGGGFSGGGGGFSGGSGFGAGGIPPGADEAVPSGPMVECATCGRSFNEQAYSKHAKVCEKVFATKRKPVNMAAKRLEGSEAVKFFDLRKGLPKSEAKPQATGAGGGPGRGGGGGASRGAAVSALDARPLPGSKVPKWKSQSEQLRMAMAANRKIADAKAKGIDIKDVKFEATPAAQDDRVQCPHCGRKFAELTAERHIPKCKDIMAKPKHLAAGGGRGAHMRR</sequence>
<feature type="compositionally biased region" description="Polar residues" evidence="6">
    <location>
        <begin position="7"/>
        <end position="21"/>
    </location>
</feature>
<dbReference type="GO" id="GO:0008270">
    <property type="term" value="F:zinc ion binding"/>
    <property type="evidence" value="ECO:0007669"/>
    <property type="project" value="UniProtKB-KW"/>
</dbReference>
<evidence type="ECO:0000256" key="5">
    <source>
        <dbReference type="PROSITE-ProRule" id="PRU01371"/>
    </source>
</evidence>
<feature type="compositionally biased region" description="Gly residues" evidence="6">
    <location>
        <begin position="273"/>
        <end position="291"/>
    </location>
</feature>
<dbReference type="PANTHER" id="PTHR13555:SF36">
    <property type="entry name" value="ZINC FINGER C2HC DOMAIN-CONTAINING PROTEIN 1B"/>
    <property type="match status" value="1"/>
</dbReference>
<comment type="caution">
    <text evidence="8">The sequence shown here is derived from an EMBL/GenBank/DDBJ whole genome shotgun (WGS) entry which is preliminary data.</text>
</comment>
<feature type="compositionally biased region" description="Low complexity" evidence="6">
    <location>
        <begin position="40"/>
        <end position="50"/>
    </location>
</feature>
<feature type="domain" description="C2HC/C3H-type" evidence="7">
    <location>
        <begin position="391"/>
        <end position="420"/>
    </location>
</feature>
<dbReference type="OrthoDB" id="10255185at2759"/>
<dbReference type="PROSITE" id="PS52027">
    <property type="entry name" value="ZF_C2HC_C3H"/>
    <property type="match status" value="2"/>
</dbReference>
<evidence type="ECO:0000313" key="8">
    <source>
        <dbReference type="EMBL" id="GLC59186.1"/>
    </source>
</evidence>
<feature type="compositionally biased region" description="Gly residues" evidence="6">
    <location>
        <begin position="458"/>
        <end position="472"/>
    </location>
</feature>
<feature type="compositionally biased region" description="Polar residues" evidence="6">
    <location>
        <begin position="149"/>
        <end position="160"/>
    </location>
</feature>
<feature type="domain" description="C2HC/C3H-type" evidence="7">
    <location>
        <begin position="534"/>
        <end position="563"/>
    </location>
</feature>
<feature type="compositionally biased region" description="Pro residues" evidence="6">
    <location>
        <begin position="296"/>
        <end position="311"/>
    </location>
</feature>
<reference evidence="8 9" key="1">
    <citation type="journal article" date="2023" name="Commun. Biol.">
        <title>Reorganization of the ancestral sex-determining regions during the evolution of trioecy in Pleodorina starrii.</title>
        <authorList>
            <person name="Takahashi K."/>
            <person name="Suzuki S."/>
            <person name="Kawai-Toyooka H."/>
            <person name="Yamamoto K."/>
            <person name="Hamaji T."/>
            <person name="Ootsuki R."/>
            <person name="Yamaguchi H."/>
            <person name="Kawachi M."/>
            <person name="Higashiyama T."/>
            <person name="Nozaki H."/>
        </authorList>
    </citation>
    <scope>NUCLEOTIDE SEQUENCE [LARGE SCALE GENOMIC DNA]</scope>
    <source>
        <strain evidence="8 9">NIES-4479</strain>
    </source>
</reference>